<name>A0A8T3BTQ6_DENNO</name>
<dbReference type="OrthoDB" id="278430at2759"/>
<dbReference type="CDD" id="cd02642">
    <property type="entry name" value="R3H_encore_like"/>
    <property type="match status" value="1"/>
</dbReference>
<dbReference type="InterPro" id="IPR024771">
    <property type="entry name" value="SUZ"/>
</dbReference>
<dbReference type="PANTHER" id="PTHR15672">
    <property type="entry name" value="CAMP-REGULATED PHOSPHOPROTEIN 21 RELATED R3H DOMAIN CONTAINING PROTEIN"/>
    <property type="match status" value="1"/>
</dbReference>
<dbReference type="GO" id="GO:0003676">
    <property type="term" value="F:nucleic acid binding"/>
    <property type="evidence" value="ECO:0007669"/>
    <property type="project" value="UniProtKB-UniRule"/>
</dbReference>
<dbReference type="AlphaFoldDB" id="A0A8T3BTQ6"/>
<dbReference type="Pfam" id="PF01424">
    <property type="entry name" value="R3H"/>
    <property type="match status" value="1"/>
</dbReference>
<dbReference type="SUPFAM" id="SSF82708">
    <property type="entry name" value="R3H domain"/>
    <property type="match status" value="1"/>
</dbReference>
<evidence type="ECO:0000259" key="2">
    <source>
        <dbReference type="PROSITE" id="PS51061"/>
    </source>
</evidence>
<dbReference type="PROSITE" id="PS51061">
    <property type="entry name" value="R3H"/>
    <property type="match status" value="1"/>
</dbReference>
<dbReference type="InterPro" id="IPR036867">
    <property type="entry name" value="R3H_dom_sf"/>
</dbReference>
<dbReference type="Proteomes" id="UP000829196">
    <property type="component" value="Unassembled WGS sequence"/>
</dbReference>
<dbReference type="EMBL" id="JAGYWB010000006">
    <property type="protein sequence ID" value="KAI0519759.1"/>
    <property type="molecule type" value="Genomic_DNA"/>
</dbReference>
<dbReference type="PANTHER" id="PTHR15672:SF15">
    <property type="entry name" value="SINGLE-STRANDED NUCLEIC ACID BINDING R3H PROTEIN"/>
    <property type="match status" value="1"/>
</dbReference>
<feature type="domain" description="R3H" evidence="2">
    <location>
        <begin position="143"/>
        <end position="210"/>
    </location>
</feature>
<proteinExistence type="predicted"/>
<sequence length="445" mass="50271">MDGPDLRIAISPKHRSQPISSQKIDIKQISGQGASTVRAYPWTAEIDELYSILYPLSNQKRGRSLRCPSFGLKAQKQEGSSRLFFLSFTRGEKIEGKRMDSSLGCLPSEPAEVNGSAKEVEERGMLSQVDSFLVEALENPRHRLTVLRMELDIQTFMQSSDQCQFEFQHFPTSYLRCAAHRVAQHYGLQTLVVENIADGSGSRIVVRKTPESRYPAICLSDIPTKQPENEQKGQVKIVIRPRPSKASQIDMEGQRNRFIFRTVEKRKEDYDKARARIFNGSFSADNDLVAAADGRNSSSGDEKETFRNVTEELERIGIKEAASRVAIFRDREKDRSDPDYDRSYDRYARGFVPCNSFALGACNVLQPSHVQYDGAYSQMGYRPVDPSTINVFGSVGCSQTSPSAVYVQWPSPAMMYTQSYEHFRHAVFQGPVYQQPLSLDHMQNS</sequence>
<keyword evidence="5" id="KW-1185">Reference proteome</keyword>
<accession>A0A8T3BTQ6</accession>
<evidence type="ECO:0000313" key="4">
    <source>
        <dbReference type="EMBL" id="KAI0519759.1"/>
    </source>
</evidence>
<protein>
    <submittedName>
        <fullName evidence="4">Uncharacterized protein</fullName>
    </submittedName>
</protein>
<dbReference type="Pfam" id="PF12752">
    <property type="entry name" value="SUZ"/>
    <property type="match status" value="1"/>
</dbReference>
<comment type="caution">
    <text evidence="4">The sequence shown here is derived from an EMBL/GenBank/DDBJ whole genome shotgun (WGS) entry which is preliminary data.</text>
</comment>
<dbReference type="Gene3D" id="3.30.1370.50">
    <property type="entry name" value="R3H-like domain"/>
    <property type="match status" value="1"/>
</dbReference>
<feature type="domain" description="SUZ" evidence="3">
    <location>
        <begin position="213"/>
        <end position="282"/>
    </location>
</feature>
<dbReference type="SMART" id="SM00393">
    <property type="entry name" value="R3H"/>
    <property type="match status" value="1"/>
</dbReference>
<evidence type="ECO:0000256" key="1">
    <source>
        <dbReference type="ARBA" id="ARBA00022553"/>
    </source>
</evidence>
<dbReference type="PROSITE" id="PS51673">
    <property type="entry name" value="SUZ"/>
    <property type="match status" value="1"/>
</dbReference>
<organism evidence="4 5">
    <name type="scientific">Dendrobium nobile</name>
    <name type="common">Orchid</name>
    <dbReference type="NCBI Taxonomy" id="94219"/>
    <lineage>
        <taxon>Eukaryota</taxon>
        <taxon>Viridiplantae</taxon>
        <taxon>Streptophyta</taxon>
        <taxon>Embryophyta</taxon>
        <taxon>Tracheophyta</taxon>
        <taxon>Spermatophyta</taxon>
        <taxon>Magnoliopsida</taxon>
        <taxon>Liliopsida</taxon>
        <taxon>Asparagales</taxon>
        <taxon>Orchidaceae</taxon>
        <taxon>Epidendroideae</taxon>
        <taxon>Malaxideae</taxon>
        <taxon>Dendrobiinae</taxon>
        <taxon>Dendrobium</taxon>
    </lineage>
</organism>
<gene>
    <name evidence="4" type="ORF">KFK09_007219</name>
</gene>
<evidence type="ECO:0000259" key="3">
    <source>
        <dbReference type="PROSITE" id="PS51673"/>
    </source>
</evidence>
<keyword evidence="1" id="KW-0597">Phosphoprotein</keyword>
<dbReference type="InterPro" id="IPR051937">
    <property type="entry name" value="R3H_domain_containing"/>
</dbReference>
<reference evidence="4" key="1">
    <citation type="journal article" date="2022" name="Front. Genet.">
        <title>Chromosome-Scale Assembly of the Dendrobium nobile Genome Provides Insights Into the Molecular Mechanism of the Biosynthesis of the Medicinal Active Ingredient of Dendrobium.</title>
        <authorList>
            <person name="Xu Q."/>
            <person name="Niu S.-C."/>
            <person name="Li K.-L."/>
            <person name="Zheng P.-J."/>
            <person name="Zhang X.-J."/>
            <person name="Jia Y."/>
            <person name="Liu Y."/>
            <person name="Niu Y.-X."/>
            <person name="Yu L.-H."/>
            <person name="Chen D.-F."/>
            <person name="Zhang G.-Q."/>
        </authorList>
    </citation>
    <scope>NUCLEOTIDE SEQUENCE</scope>
    <source>
        <tissue evidence="4">Leaf</tissue>
    </source>
</reference>
<evidence type="ECO:0000313" key="5">
    <source>
        <dbReference type="Proteomes" id="UP000829196"/>
    </source>
</evidence>
<dbReference type="InterPro" id="IPR001374">
    <property type="entry name" value="R3H_dom"/>
</dbReference>